<dbReference type="NCBIfam" id="NF004637">
    <property type="entry name" value="PRK05986.1"/>
    <property type="match status" value="1"/>
</dbReference>
<dbReference type="SUPFAM" id="SSF52540">
    <property type="entry name" value="P-loop containing nucleoside triphosphate hydrolases"/>
    <property type="match status" value="1"/>
</dbReference>
<dbReference type="HOGENOM" id="CLU_088595_2_0_0"/>
<dbReference type="AlphaFoldDB" id="A0A0S6WA57"/>
<dbReference type="InterPro" id="IPR027417">
    <property type="entry name" value="P-loop_NTPase"/>
</dbReference>
<dbReference type="CDD" id="cd00561">
    <property type="entry name" value="CobA_ACA"/>
    <property type="match status" value="1"/>
</dbReference>
<gene>
    <name evidence="1" type="ORF">U27_01620</name>
</gene>
<sequence>MKYPEKQGLILLYTGNGRGKTTAALGTALRACGHGMRVAMVQFIKQPKVYGELNALRFFETEQPPLFEIFSMGRGCTWEEPDQAVQCEAAGQTWQVCQEKVLSTLYDLVIWDEIHCALEYGFLAISPVLTFLRNFRPRNVHILLTGRHANPELIDLADMVSDVQEIKHHYANGVKGQYGIEF</sequence>
<dbReference type="GO" id="GO:0008817">
    <property type="term" value="F:corrinoid adenosyltransferase activity"/>
    <property type="evidence" value="ECO:0007669"/>
    <property type="project" value="InterPro"/>
</dbReference>
<dbReference type="EMBL" id="DF820463">
    <property type="protein sequence ID" value="GAK54790.1"/>
    <property type="molecule type" value="Genomic_DNA"/>
</dbReference>
<dbReference type="Gene3D" id="3.40.50.300">
    <property type="entry name" value="P-loop containing nucleotide triphosphate hydrolases"/>
    <property type="match status" value="1"/>
</dbReference>
<dbReference type="GO" id="GO:0009236">
    <property type="term" value="P:cobalamin biosynthetic process"/>
    <property type="evidence" value="ECO:0007669"/>
    <property type="project" value="InterPro"/>
</dbReference>
<organism evidence="1">
    <name type="scientific">Vecturithrix granuli</name>
    <dbReference type="NCBI Taxonomy" id="1499967"/>
    <lineage>
        <taxon>Bacteria</taxon>
        <taxon>Candidatus Moduliflexota</taxon>
        <taxon>Candidatus Vecturitrichia</taxon>
        <taxon>Candidatus Vecturitrichales</taxon>
        <taxon>Candidatus Vecturitrichaceae</taxon>
        <taxon>Candidatus Vecturithrix</taxon>
    </lineage>
</organism>
<dbReference type="Proteomes" id="UP000030661">
    <property type="component" value="Unassembled WGS sequence"/>
</dbReference>
<dbReference type="STRING" id="1499967.U27_01620"/>
<keyword evidence="2" id="KW-1185">Reference proteome</keyword>
<dbReference type="eggNOG" id="COG2109">
    <property type="taxonomic scope" value="Bacteria"/>
</dbReference>
<dbReference type="InterPro" id="IPR003724">
    <property type="entry name" value="CblAdoTrfase_CobA"/>
</dbReference>
<evidence type="ECO:0000313" key="1">
    <source>
        <dbReference type="EMBL" id="GAK54790.1"/>
    </source>
</evidence>
<dbReference type="PANTHER" id="PTHR46638">
    <property type="entry name" value="CORRINOID ADENOSYLTRANSFERASE"/>
    <property type="match status" value="1"/>
</dbReference>
<dbReference type="PANTHER" id="PTHR46638:SF1">
    <property type="entry name" value="CORRINOID ADENOSYLTRANSFERASE"/>
    <property type="match status" value="1"/>
</dbReference>
<dbReference type="NCBIfam" id="TIGR00708">
    <property type="entry name" value="cobA"/>
    <property type="match status" value="1"/>
</dbReference>
<proteinExistence type="predicted"/>
<accession>A0A0S6WA57</accession>
<name>A0A0S6WA57_VECG1</name>
<reference evidence="1" key="1">
    <citation type="journal article" date="2015" name="PeerJ">
        <title>First genomic representation of candidate bacterial phylum KSB3 points to enhanced environmental sensing as a trigger of wastewater bulking.</title>
        <authorList>
            <person name="Sekiguchi Y."/>
            <person name="Ohashi A."/>
            <person name="Parks D.H."/>
            <person name="Yamauchi T."/>
            <person name="Tyson G.W."/>
            <person name="Hugenholtz P."/>
        </authorList>
    </citation>
    <scope>NUCLEOTIDE SEQUENCE [LARGE SCALE GENOMIC DNA]</scope>
</reference>
<keyword evidence="1" id="KW-0808">Transferase</keyword>
<dbReference type="GO" id="GO:0005524">
    <property type="term" value="F:ATP binding"/>
    <property type="evidence" value="ECO:0007669"/>
    <property type="project" value="InterPro"/>
</dbReference>
<evidence type="ECO:0000313" key="2">
    <source>
        <dbReference type="Proteomes" id="UP000030661"/>
    </source>
</evidence>
<dbReference type="Pfam" id="PF02572">
    <property type="entry name" value="CobA_CobO_BtuR"/>
    <property type="match status" value="1"/>
</dbReference>
<dbReference type="PIRSF" id="PIRSF015617">
    <property type="entry name" value="Adensltrnsf_CobA"/>
    <property type="match status" value="1"/>
</dbReference>
<protein>
    <submittedName>
        <fullName evidence="1">ATP:corrinoid adenosyltransferase</fullName>
    </submittedName>
</protein>